<sequence length="83" mass="9610">MQSREQIYQTLADILIEEFEIEADDISLEANLYTDLDLDSIDAIDLVIKLRDITNEKIEPEVFKLVRTVEDVVNEIEKLTLAK</sequence>
<dbReference type="SUPFAM" id="SSF47336">
    <property type="entry name" value="ACP-like"/>
    <property type="match status" value="1"/>
</dbReference>
<keyword evidence="1 3" id="KW-0596">Phosphopantetheine</keyword>
<dbReference type="Pfam" id="PF00550">
    <property type="entry name" value="PP-binding"/>
    <property type="match status" value="1"/>
</dbReference>
<dbReference type="UniPathway" id="UPA00094"/>
<keyword evidence="2 3" id="KW-0597">Phosphoprotein</keyword>
<evidence type="ECO:0000256" key="2">
    <source>
        <dbReference type="ARBA" id="ARBA00022553"/>
    </source>
</evidence>
<comment type="PTM">
    <text evidence="3">4'-phosphopantetheine is transferred from CoA to a specific serine of apo-ACP by AcpS. This modification is essential for activity because fatty acids are bound in thioester linkage to the sulfhydryl of the prosthetic group.</text>
</comment>
<evidence type="ECO:0000313" key="6">
    <source>
        <dbReference type="Proteomes" id="UP000250163"/>
    </source>
</evidence>
<evidence type="ECO:0000313" key="5">
    <source>
        <dbReference type="EMBL" id="SQD76641.1"/>
    </source>
</evidence>
<gene>
    <name evidence="3 5" type="primary">acpP</name>
    <name evidence="5" type="ORF">MORIYA_0163</name>
</gene>
<dbReference type="EMBL" id="LS483250">
    <property type="protein sequence ID" value="SQD76641.1"/>
    <property type="molecule type" value="Genomic_DNA"/>
</dbReference>
<dbReference type="AlphaFoldDB" id="A0A330LKW4"/>
<dbReference type="OrthoDB" id="3392378at2"/>
<keyword evidence="3" id="KW-0963">Cytoplasm</keyword>
<dbReference type="NCBIfam" id="NF003757">
    <property type="entry name" value="PRK05350.1"/>
    <property type="match status" value="1"/>
</dbReference>
<keyword evidence="3" id="KW-0276">Fatty acid metabolism</keyword>
<evidence type="ECO:0000259" key="4">
    <source>
        <dbReference type="PROSITE" id="PS50075"/>
    </source>
</evidence>
<dbReference type="RefSeq" id="WP_112711858.1">
    <property type="nucleotide sequence ID" value="NZ_LS483250.1"/>
</dbReference>
<dbReference type="InterPro" id="IPR003231">
    <property type="entry name" value="ACP"/>
</dbReference>
<dbReference type="PROSITE" id="PS50075">
    <property type="entry name" value="CARRIER"/>
    <property type="match status" value="1"/>
</dbReference>
<keyword evidence="3" id="KW-0444">Lipid biosynthesis</keyword>
<dbReference type="KEGG" id="mya:MORIYA_0163"/>
<feature type="domain" description="Carrier" evidence="4">
    <location>
        <begin position="2"/>
        <end position="80"/>
    </location>
</feature>
<comment type="similarity">
    <text evidence="3">Belongs to the acyl carrier protein (ACP) family.</text>
</comment>
<keyword evidence="3" id="KW-0443">Lipid metabolism</keyword>
<reference evidence="6" key="1">
    <citation type="submission" date="2018-05" db="EMBL/GenBank/DDBJ databases">
        <authorList>
            <person name="Cea G.-C."/>
            <person name="William W."/>
        </authorList>
    </citation>
    <scope>NUCLEOTIDE SEQUENCE [LARGE SCALE GENOMIC DNA]</scope>
    <source>
        <strain evidence="6">DB21MT 5</strain>
    </source>
</reference>
<protein>
    <recommendedName>
        <fullName evidence="3">Acyl carrier protein</fullName>
        <shortName evidence="3">ACP</shortName>
    </recommendedName>
</protein>
<dbReference type="GO" id="GO:0005737">
    <property type="term" value="C:cytoplasm"/>
    <property type="evidence" value="ECO:0007669"/>
    <property type="project" value="UniProtKB-SubCell"/>
</dbReference>
<comment type="pathway">
    <text evidence="3">Lipid metabolism; fatty acid biosynthesis.</text>
</comment>
<evidence type="ECO:0000256" key="3">
    <source>
        <dbReference type="HAMAP-Rule" id="MF_01217"/>
    </source>
</evidence>
<dbReference type="HAMAP" id="MF_01217">
    <property type="entry name" value="Acyl_carrier"/>
    <property type="match status" value="1"/>
</dbReference>
<keyword evidence="3" id="KW-0275">Fatty acid biosynthesis</keyword>
<dbReference type="Gene3D" id="1.10.1200.10">
    <property type="entry name" value="ACP-like"/>
    <property type="match status" value="1"/>
</dbReference>
<name>A0A330LKW4_9GAMM</name>
<proteinExistence type="inferred from homology"/>
<dbReference type="GO" id="GO:0000036">
    <property type="term" value="F:acyl carrier activity"/>
    <property type="evidence" value="ECO:0007669"/>
    <property type="project" value="UniProtKB-UniRule"/>
</dbReference>
<keyword evidence="6" id="KW-1185">Reference proteome</keyword>
<dbReference type="InterPro" id="IPR009081">
    <property type="entry name" value="PP-bd_ACP"/>
</dbReference>
<dbReference type="InterPro" id="IPR036736">
    <property type="entry name" value="ACP-like_sf"/>
</dbReference>
<feature type="modified residue" description="O-(pantetheine 4'-phosphoryl)serine" evidence="3">
    <location>
        <position position="40"/>
    </location>
</feature>
<accession>A0A330LKW4</accession>
<evidence type="ECO:0000256" key="1">
    <source>
        <dbReference type="ARBA" id="ARBA00022450"/>
    </source>
</evidence>
<dbReference type="Proteomes" id="UP000250163">
    <property type="component" value="Chromosome MORIYA"/>
</dbReference>
<comment type="subcellular location">
    <subcellularLocation>
        <location evidence="3">Cytoplasm</location>
    </subcellularLocation>
</comment>
<organism evidence="5 6">
    <name type="scientific">Moritella yayanosii</name>
    <dbReference type="NCBI Taxonomy" id="69539"/>
    <lineage>
        <taxon>Bacteria</taxon>
        <taxon>Pseudomonadati</taxon>
        <taxon>Pseudomonadota</taxon>
        <taxon>Gammaproteobacteria</taxon>
        <taxon>Alteromonadales</taxon>
        <taxon>Moritellaceae</taxon>
        <taxon>Moritella</taxon>
    </lineage>
</organism>
<comment type="function">
    <text evidence="3">Carrier of the growing fatty acid chain in fatty acid biosynthesis.</text>
</comment>